<dbReference type="PANTHER" id="PTHR43836:SF2">
    <property type="entry name" value="CATECHOL O-METHYLTRANSFERASE 1-RELATED"/>
    <property type="match status" value="1"/>
</dbReference>
<keyword evidence="4" id="KW-0949">S-adenosyl-L-methionine</keyword>
<dbReference type="EMBL" id="AOGT01001453">
    <property type="protein sequence ID" value="EMG47649.1"/>
    <property type="molecule type" value="Genomic_DNA"/>
</dbReference>
<accession>M3JZ05</accession>
<dbReference type="HOGENOM" id="CLU_050461_0_0_1"/>
<dbReference type="Gene3D" id="3.40.50.150">
    <property type="entry name" value="Vaccinia Virus protein VP39"/>
    <property type="match status" value="1"/>
</dbReference>
<evidence type="ECO:0000313" key="8">
    <source>
        <dbReference type="Proteomes" id="UP000011777"/>
    </source>
</evidence>
<dbReference type="OrthoDB" id="186626at2759"/>
<evidence type="ECO:0000256" key="5">
    <source>
        <dbReference type="ARBA" id="ARBA00022939"/>
    </source>
</evidence>
<dbReference type="eggNOG" id="KOG1663">
    <property type="taxonomic scope" value="Eukaryota"/>
</dbReference>
<dbReference type="InterPro" id="IPR002935">
    <property type="entry name" value="SAM_O-MeTrfase"/>
</dbReference>
<dbReference type="OMA" id="KWRVHRT"/>
<sequence length="253" mass="29188">MSELSKEEKFYQYILNLPSDKLKEVKGDPAKVLRLYDEYPDWFMNIGQYKGKVITEKIREKGPKVMIELGGYLGYSAILFGNELNEDNEAKYYSFELNPDFAKIATHLIKLAGLEKKVEIIVGKASYTLPEFKERLLTEKKKYVALDFIFIDHWKDLYVPDLRVLESLNLIAPGTYLAADNILKPGVPQYVEYVNFSPQEKKTFNAENPNPEGKEFLGRWNILYDTKTVEVTDPEKKITDAVELTKCIDYLTG</sequence>
<keyword evidence="2 7" id="KW-0489">Methyltransferase</keyword>
<evidence type="ECO:0000256" key="6">
    <source>
        <dbReference type="ARBA" id="ARBA00023453"/>
    </source>
</evidence>
<dbReference type="Proteomes" id="UP000011777">
    <property type="component" value="Unassembled WGS sequence"/>
</dbReference>
<dbReference type="STRING" id="1245528.M3JZ05"/>
<comment type="similarity">
    <text evidence="6">Belongs to the class I-like SAM-binding methyltransferase superfamily. Cation-dependent O-methyltransferase family.</text>
</comment>
<gene>
    <name evidence="7" type="ORF">G210_1939</name>
</gene>
<keyword evidence="3 7" id="KW-0808">Transferase</keyword>
<dbReference type="GO" id="GO:0032259">
    <property type="term" value="P:methylation"/>
    <property type="evidence" value="ECO:0007669"/>
    <property type="project" value="UniProtKB-KW"/>
</dbReference>
<evidence type="ECO:0000256" key="1">
    <source>
        <dbReference type="ARBA" id="ARBA00012880"/>
    </source>
</evidence>
<evidence type="ECO:0000256" key="2">
    <source>
        <dbReference type="ARBA" id="ARBA00022603"/>
    </source>
</evidence>
<dbReference type="GO" id="GO:0008171">
    <property type="term" value="F:O-methyltransferase activity"/>
    <property type="evidence" value="ECO:0007669"/>
    <property type="project" value="InterPro"/>
</dbReference>
<keyword evidence="8" id="KW-1185">Reference proteome</keyword>
<dbReference type="PROSITE" id="PS51682">
    <property type="entry name" value="SAM_OMT_I"/>
    <property type="match status" value="1"/>
</dbReference>
<reference evidence="7 8" key="1">
    <citation type="submission" date="2013-02" db="EMBL/GenBank/DDBJ databases">
        <title>Genome sequence of Candida maltosa Xu316, a potential industrial strain for xylitol and ethanol production.</title>
        <authorList>
            <person name="Yu J."/>
            <person name="Wang Q."/>
            <person name="Geng X."/>
            <person name="Bao W."/>
            <person name="He P."/>
            <person name="Cai J."/>
        </authorList>
    </citation>
    <scope>NUCLEOTIDE SEQUENCE [LARGE SCALE GENOMIC DNA]</scope>
    <source>
        <strain evidence="8">Xu316</strain>
    </source>
</reference>
<protein>
    <recommendedName>
        <fullName evidence="1">catechol O-methyltransferase</fullName>
        <ecNumber evidence="1">2.1.1.6</ecNumber>
    </recommendedName>
</protein>
<evidence type="ECO:0000256" key="3">
    <source>
        <dbReference type="ARBA" id="ARBA00022679"/>
    </source>
</evidence>
<proteinExistence type="inferred from homology"/>
<evidence type="ECO:0000256" key="4">
    <source>
        <dbReference type="ARBA" id="ARBA00022691"/>
    </source>
</evidence>
<dbReference type="AlphaFoldDB" id="M3JZ05"/>
<keyword evidence="5" id="KW-0128">Catecholamine metabolism</keyword>
<dbReference type="GO" id="GO:0006584">
    <property type="term" value="P:catecholamine metabolic process"/>
    <property type="evidence" value="ECO:0007669"/>
    <property type="project" value="UniProtKB-KW"/>
</dbReference>
<dbReference type="InterPro" id="IPR029063">
    <property type="entry name" value="SAM-dependent_MTases_sf"/>
</dbReference>
<dbReference type="EC" id="2.1.1.6" evidence="1"/>
<dbReference type="Pfam" id="PF01596">
    <property type="entry name" value="Methyltransf_3"/>
    <property type="match status" value="1"/>
</dbReference>
<dbReference type="SUPFAM" id="SSF53335">
    <property type="entry name" value="S-adenosyl-L-methionine-dependent methyltransferases"/>
    <property type="match status" value="1"/>
</dbReference>
<evidence type="ECO:0000313" key="7">
    <source>
        <dbReference type="EMBL" id="EMG47649.1"/>
    </source>
</evidence>
<name>M3JZ05_CANMX</name>
<comment type="caution">
    <text evidence="7">The sequence shown here is derived from an EMBL/GenBank/DDBJ whole genome shotgun (WGS) entry which is preliminary data.</text>
</comment>
<organism evidence="7 8">
    <name type="scientific">Candida maltosa (strain Xu316)</name>
    <name type="common">Yeast</name>
    <dbReference type="NCBI Taxonomy" id="1245528"/>
    <lineage>
        <taxon>Eukaryota</taxon>
        <taxon>Fungi</taxon>
        <taxon>Dikarya</taxon>
        <taxon>Ascomycota</taxon>
        <taxon>Saccharomycotina</taxon>
        <taxon>Pichiomycetes</taxon>
        <taxon>Debaryomycetaceae</taxon>
        <taxon>Candida/Lodderomyces clade</taxon>
        <taxon>Candida</taxon>
    </lineage>
</organism>
<dbReference type="PANTHER" id="PTHR43836">
    <property type="entry name" value="CATECHOL O-METHYLTRANSFERASE 1-RELATED"/>
    <property type="match status" value="1"/>
</dbReference>